<accession>A0A0P6W1Z8</accession>
<dbReference type="Pfam" id="PF03845">
    <property type="entry name" value="Spore_permease"/>
    <property type="match status" value="1"/>
</dbReference>
<evidence type="ECO:0000313" key="10">
    <source>
        <dbReference type="Proteomes" id="UP000050398"/>
    </source>
</evidence>
<dbReference type="eggNOG" id="COG0531">
    <property type="taxonomic scope" value="Bacteria"/>
</dbReference>
<evidence type="ECO:0000256" key="2">
    <source>
        <dbReference type="ARBA" id="ARBA00007998"/>
    </source>
</evidence>
<dbReference type="OrthoDB" id="2446105at2"/>
<dbReference type="Gene3D" id="1.20.1740.10">
    <property type="entry name" value="Amino acid/polyamine transporter I"/>
    <property type="match status" value="1"/>
</dbReference>
<feature type="transmembrane region" description="Helical" evidence="8">
    <location>
        <begin position="12"/>
        <end position="34"/>
    </location>
</feature>
<dbReference type="NCBIfam" id="TIGR00912">
    <property type="entry name" value="2A0309"/>
    <property type="match status" value="1"/>
</dbReference>
<evidence type="ECO:0000313" key="9">
    <source>
        <dbReference type="EMBL" id="KPL59909.1"/>
    </source>
</evidence>
<feature type="transmembrane region" description="Helical" evidence="8">
    <location>
        <begin position="145"/>
        <end position="168"/>
    </location>
</feature>
<dbReference type="Proteomes" id="UP000050398">
    <property type="component" value="Unassembled WGS sequence"/>
</dbReference>
<feature type="transmembrane region" description="Helical" evidence="8">
    <location>
        <begin position="81"/>
        <end position="106"/>
    </location>
</feature>
<sequence length="369" mass="41972">MKIQTNLTSIQLIFFIIQTQIGVGVLGLPFSVFSVSKADAWLSVLLAGFIVQILIVLFWILGRRFPKKSLFQYSKLLLGKVAGSTVNITFIIYGVLVTALILMYATAIIKTWVLPLTPKWIVMFLLIFTGIYLGKEKVAAISDVYVVVSSLIFFLLLISVVVLVTYPIEWRYLLPIGQAGGIQILKGAKEAYFSMLGFELLLFLFPYFQHNGERSVLYSASIANLFVTLTYTFLTIVSLITFSPEEIVIVPQPVLYFVKSLYLQIVERIDLVFMSLWVVNVITSLTSYLFLSTEGSIQTFRWFKRKRYIYTVLFAMIAYVIALIPSKEGEMEIYNKMVINLSYLYILVIPVLLLSVSYLFKKVERGEDA</sequence>
<evidence type="ECO:0000256" key="7">
    <source>
        <dbReference type="ARBA" id="ARBA00023136"/>
    </source>
</evidence>
<evidence type="ECO:0008006" key="11">
    <source>
        <dbReference type="Google" id="ProtNLM"/>
    </source>
</evidence>
<feature type="transmembrane region" description="Helical" evidence="8">
    <location>
        <begin position="191"/>
        <end position="208"/>
    </location>
</feature>
<keyword evidence="7 8" id="KW-0472">Membrane</keyword>
<protein>
    <recommendedName>
        <fullName evidence="11">Spore germination protein</fullName>
    </recommendedName>
</protein>
<evidence type="ECO:0000256" key="3">
    <source>
        <dbReference type="ARBA" id="ARBA00022448"/>
    </source>
</evidence>
<comment type="similarity">
    <text evidence="2">Belongs to the amino acid-polyamine-organocation (APC) superfamily. Spore germination protein (SGP) (TC 2.A.3.9) family.</text>
</comment>
<comment type="caution">
    <text evidence="9">The sequence shown here is derived from an EMBL/GenBank/DDBJ whole genome shotgun (WGS) entry which is preliminary data.</text>
</comment>
<evidence type="ECO:0000256" key="1">
    <source>
        <dbReference type="ARBA" id="ARBA00004141"/>
    </source>
</evidence>
<dbReference type="GO" id="GO:0009847">
    <property type="term" value="P:spore germination"/>
    <property type="evidence" value="ECO:0007669"/>
    <property type="project" value="InterPro"/>
</dbReference>
<dbReference type="EMBL" id="LIXZ01000005">
    <property type="protein sequence ID" value="KPL59909.1"/>
    <property type="molecule type" value="Genomic_DNA"/>
</dbReference>
<evidence type="ECO:0000256" key="8">
    <source>
        <dbReference type="SAM" id="Phobius"/>
    </source>
</evidence>
<organism evidence="9 10">
    <name type="scientific">Rossellomorea vietnamensis</name>
    <dbReference type="NCBI Taxonomy" id="218284"/>
    <lineage>
        <taxon>Bacteria</taxon>
        <taxon>Bacillati</taxon>
        <taxon>Bacillota</taxon>
        <taxon>Bacilli</taxon>
        <taxon>Bacillales</taxon>
        <taxon>Bacillaceae</taxon>
        <taxon>Rossellomorea</taxon>
    </lineage>
</organism>
<dbReference type="PATRIC" id="fig|218284.4.peg.3098"/>
<evidence type="ECO:0000256" key="4">
    <source>
        <dbReference type="ARBA" id="ARBA00022544"/>
    </source>
</evidence>
<dbReference type="AlphaFoldDB" id="A0A0P6W1Z8"/>
<keyword evidence="4" id="KW-0309">Germination</keyword>
<dbReference type="GO" id="GO:0016020">
    <property type="term" value="C:membrane"/>
    <property type="evidence" value="ECO:0007669"/>
    <property type="project" value="UniProtKB-SubCell"/>
</dbReference>
<dbReference type="InterPro" id="IPR004761">
    <property type="entry name" value="Spore_GerAB"/>
</dbReference>
<dbReference type="PANTHER" id="PTHR34975">
    <property type="entry name" value="SPORE GERMINATION PROTEIN A2"/>
    <property type="match status" value="1"/>
</dbReference>
<feature type="transmembrane region" description="Helical" evidence="8">
    <location>
        <begin position="40"/>
        <end position="61"/>
    </location>
</feature>
<comment type="subcellular location">
    <subcellularLocation>
        <location evidence="1">Membrane</location>
        <topology evidence="1">Multi-pass membrane protein</topology>
    </subcellularLocation>
</comment>
<gene>
    <name evidence="9" type="ORF">AM506_07455</name>
</gene>
<reference evidence="9 10" key="1">
    <citation type="submission" date="2015-08" db="EMBL/GenBank/DDBJ databases">
        <title>Draft Genome Sequence of Bacillus vietnamensis UCD-SED5.</title>
        <authorList>
            <person name="Lee R.D."/>
            <person name="Jospin G."/>
            <person name="Lang J.M."/>
            <person name="Coil D.A."/>
            <person name="Eisen J.A."/>
        </authorList>
    </citation>
    <scope>NUCLEOTIDE SEQUENCE [LARGE SCALE GENOMIC DNA]</scope>
    <source>
        <strain evidence="9 10">UCD-SED5</strain>
    </source>
</reference>
<proteinExistence type="inferred from homology"/>
<feature type="transmembrane region" description="Helical" evidence="8">
    <location>
        <begin position="220"/>
        <end position="242"/>
    </location>
</feature>
<feature type="transmembrane region" description="Helical" evidence="8">
    <location>
        <begin position="271"/>
        <end position="291"/>
    </location>
</feature>
<feature type="transmembrane region" description="Helical" evidence="8">
    <location>
        <begin position="307"/>
        <end position="325"/>
    </location>
</feature>
<keyword evidence="3" id="KW-0813">Transport</keyword>
<evidence type="ECO:0000256" key="5">
    <source>
        <dbReference type="ARBA" id="ARBA00022692"/>
    </source>
</evidence>
<keyword evidence="6 8" id="KW-1133">Transmembrane helix</keyword>
<feature type="transmembrane region" description="Helical" evidence="8">
    <location>
        <begin position="337"/>
        <end position="360"/>
    </location>
</feature>
<dbReference type="PANTHER" id="PTHR34975:SF2">
    <property type="entry name" value="SPORE GERMINATION PROTEIN A2"/>
    <property type="match status" value="1"/>
</dbReference>
<keyword evidence="5 8" id="KW-0812">Transmembrane</keyword>
<feature type="transmembrane region" description="Helical" evidence="8">
    <location>
        <begin position="112"/>
        <end position="133"/>
    </location>
</feature>
<evidence type="ECO:0000256" key="6">
    <source>
        <dbReference type="ARBA" id="ARBA00022989"/>
    </source>
</evidence>
<dbReference type="RefSeq" id="WP_060671875.1">
    <property type="nucleotide sequence ID" value="NZ_LIXZ01000005.1"/>
</dbReference>
<name>A0A0P6W1Z8_9BACI</name>